<keyword evidence="1" id="KW-1133">Transmembrane helix</keyword>
<gene>
    <name evidence="2" type="ORF">SAMN04488506_0308</name>
</gene>
<keyword evidence="1" id="KW-0812">Transmembrane</keyword>
<dbReference type="STRING" id="82801.SAMN04488506_0308"/>
<dbReference type="Proteomes" id="UP000199136">
    <property type="component" value="Unassembled WGS sequence"/>
</dbReference>
<feature type="transmembrane region" description="Helical" evidence="1">
    <location>
        <begin position="150"/>
        <end position="169"/>
    </location>
</feature>
<keyword evidence="1" id="KW-0472">Membrane</keyword>
<dbReference type="EMBL" id="FOXW01000001">
    <property type="protein sequence ID" value="SFQ01422.1"/>
    <property type="molecule type" value="Genomic_DNA"/>
</dbReference>
<sequence length="175" mass="19914">MKDRVCVKMFETKEIIPEKRKKRFYNILMGYWIVVPVFYFLMFFLLNAGADQSFQEILSENLTATINILVLSMNLIGAYILYATEFSERKKGGISDVVLKFSIAQQLILGNFVGAIFSFLAFNELVENPLLTEKEQLTERPIKAKNKKGIIILQIALIVLSLGIAIVNWRISNAA</sequence>
<feature type="transmembrane region" description="Helical" evidence="1">
    <location>
        <begin position="103"/>
        <end position="122"/>
    </location>
</feature>
<accession>A0A1I5V1Y8</accession>
<name>A0A1I5V1Y8_9LACT</name>
<protein>
    <submittedName>
        <fullName evidence="2">Uncharacterized protein</fullName>
    </submittedName>
</protein>
<evidence type="ECO:0000256" key="1">
    <source>
        <dbReference type="SAM" id="Phobius"/>
    </source>
</evidence>
<reference evidence="2 3" key="1">
    <citation type="submission" date="2016-10" db="EMBL/GenBank/DDBJ databases">
        <authorList>
            <person name="de Groot N.N."/>
        </authorList>
    </citation>
    <scope>NUCLEOTIDE SEQUENCE [LARGE SCALE GENOMIC DNA]</scope>
    <source>
        <strain evidence="2 3">DSM 20581</strain>
    </source>
</reference>
<evidence type="ECO:0000313" key="3">
    <source>
        <dbReference type="Proteomes" id="UP000199136"/>
    </source>
</evidence>
<proteinExistence type="predicted"/>
<evidence type="ECO:0000313" key="2">
    <source>
        <dbReference type="EMBL" id="SFQ01422.1"/>
    </source>
</evidence>
<feature type="transmembrane region" description="Helical" evidence="1">
    <location>
        <begin position="62"/>
        <end position="82"/>
    </location>
</feature>
<feature type="transmembrane region" description="Helical" evidence="1">
    <location>
        <begin position="29"/>
        <end position="50"/>
    </location>
</feature>
<keyword evidence="3" id="KW-1185">Reference proteome</keyword>
<organism evidence="2 3">
    <name type="scientific">Desemzia incerta</name>
    <dbReference type="NCBI Taxonomy" id="82801"/>
    <lineage>
        <taxon>Bacteria</taxon>
        <taxon>Bacillati</taxon>
        <taxon>Bacillota</taxon>
        <taxon>Bacilli</taxon>
        <taxon>Lactobacillales</taxon>
        <taxon>Carnobacteriaceae</taxon>
        <taxon>Desemzia</taxon>
    </lineage>
</organism>
<dbReference type="AlphaFoldDB" id="A0A1I5V1Y8"/>